<feature type="domain" description="KIB1-4 beta-propeller" evidence="2">
    <location>
        <begin position="98"/>
        <end position="350"/>
    </location>
</feature>
<proteinExistence type="predicted"/>
<keyword evidence="1" id="KW-0472">Membrane</keyword>
<dbReference type="EMBL" id="HG670306">
    <property type="protein sequence ID" value="CDM82691.1"/>
    <property type="molecule type" value="Genomic_DNA"/>
</dbReference>
<keyword evidence="1" id="KW-1133">Transmembrane helix</keyword>
<dbReference type="Pfam" id="PF03478">
    <property type="entry name" value="Beta-prop_KIB1-4"/>
    <property type="match status" value="1"/>
</dbReference>
<feature type="transmembrane region" description="Helical" evidence="1">
    <location>
        <begin position="397"/>
        <end position="422"/>
    </location>
</feature>
<keyword evidence="1" id="KW-0812">Transmembrane</keyword>
<name>A0A077RW61_WHEAT</name>
<reference evidence="4" key="1">
    <citation type="journal article" date="2014" name="Science">
        <title>Structural and functional partitioning of bread wheat chromosome 3B.</title>
        <authorList>
            <person name="Choulet F."/>
            <person name="Alberti A."/>
            <person name="Theil S."/>
            <person name="Glover N."/>
            <person name="Barbe V."/>
            <person name="Daron J."/>
            <person name="Pingault L."/>
            <person name="Sourdille P."/>
            <person name="Couloux A."/>
            <person name="Paux E."/>
            <person name="Leroy P."/>
            <person name="Mangenot S."/>
            <person name="Guilhot N."/>
            <person name="Le Gouis J."/>
            <person name="Balfourier F."/>
            <person name="Alaux M."/>
            <person name="Jamilloux V."/>
            <person name="Poulain J."/>
            <person name="Durand C."/>
            <person name="Bellec A."/>
            <person name="Gaspin C."/>
            <person name="Safar J."/>
            <person name="Dolezel J."/>
            <person name="Rogers J."/>
            <person name="Vandepoele K."/>
            <person name="Aury J.M."/>
            <person name="Mayer K."/>
            <person name="Berges H."/>
            <person name="Quesneville H."/>
            <person name="Wincker P."/>
            <person name="Feuillet C."/>
        </authorList>
    </citation>
    <scope>NUCLEOTIDE SEQUENCE</scope>
</reference>
<evidence type="ECO:0000313" key="3">
    <source>
        <dbReference type="EMBL" id="CDM82682.1"/>
    </source>
</evidence>
<evidence type="ECO:0000313" key="4">
    <source>
        <dbReference type="EMBL" id="CDM82691.1"/>
    </source>
</evidence>
<evidence type="ECO:0000259" key="2">
    <source>
        <dbReference type="Pfam" id="PF03478"/>
    </source>
</evidence>
<dbReference type="AlphaFoldDB" id="A0A077RW61"/>
<gene>
    <name evidence="4" type="ORF">TRAES_3BF106700040CFD_c1</name>
    <name evidence="3" type="ORF">TRAES_3BF107900060CFD_c1</name>
</gene>
<organism evidence="4">
    <name type="scientific">Triticum aestivum</name>
    <name type="common">Wheat</name>
    <dbReference type="NCBI Taxonomy" id="4565"/>
    <lineage>
        <taxon>Eukaryota</taxon>
        <taxon>Viridiplantae</taxon>
        <taxon>Streptophyta</taxon>
        <taxon>Embryophyta</taxon>
        <taxon>Tracheophyta</taxon>
        <taxon>Spermatophyta</taxon>
        <taxon>Magnoliopsida</taxon>
        <taxon>Liliopsida</taxon>
        <taxon>Poales</taxon>
        <taxon>Poaceae</taxon>
        <taxon>BOP clade</taxon>
        <taxon>Pooideae</taxon>
        <taxon>Triticodae</taxon>
        <taxon>Triticeae</taxon>
        <taxon>Triticinae</taxon>
        <taxon>Triticum</taxon>
    </lineage>
</organism>
<dbReference type="ExpressionAtlas" id="A0A077RW61">
    <property type="expression patterns" value="baseline"/>
</dbReference>
<sequence length="470" mass="53651">MAACPRKRRHSMVVPYNSPWASSLHADLLLLVAWRLLDGDLMDYVRLRAVCKNWRYATICPRGRGITDSRFHPRRWMMLPEGHGLHPGHYKLGGFVRFLNLDTGTLVRVKLPLFKNHCILDSVNGLLLLQRDEDSAILLLNPFTSDITELPPLSTLLTQVVKQSEITVGLCYCYLLKHGMSTAVFCNNDGTTTVMIILHHLSQLAYATSQDKQWIMASWDLPLNMKALSCQGKLYLVQYPASHGSQVLQIDPPLQVGSPPPRPKLIATCPTNKLVYGYHLVECDSNILLVCHTDDSRSPILIYNLENITAGRFTPVRSIGKHALFLGERSLSVSSKALPTIMAETVVYKEPREHRFVQYHLGTGNWSEPVDECGIYGYSPGPHSLIQHIITCCIRRAWYVISFYLALFSCYQLIIIVHRIILFRSHANMFSFCPYRNKGLIYSEAEAYKPGWLTWKVKRKFRHWVQFSHN</sequence>
<protein>
    <recommendedName>
        <fullName evidence="2">KIB1-4 beta-propeller domain-containing protein</fullName>
    </recommendedName>
</protein>
<accession>A0A077RW61</accession>
<dbReference type="EMBL" id="HG670306">
    <property type="protein sequence ID" value="CDM82682.1"/>
    <property type="molecule type" value="Genomic_DNA"/>
</dbReference>
<dbReference type="PANTHER" id="PTHR33165:SF53">
    <property type="entry name" value="OS04G0486300 PROTEIN"/>
    <property type="match status" value="1"/>
</dbReference>
<dbReference type="PANTHER" id="PTHR33165">
    <property type="entry name" value="F-BOX DOMAIN CONTAINING PROTEIN-LIKE-RELATED"/>
    <property type="match status" value="1"/>
</dbReference>
<dbReference type="InterPro" id="IPR005174">
    <property type="entry name" value="KIB1-4_b-propeller"/>
</dbReference>
<dbReference type="HOGENOM" id="CLU_040241_2_0_1"/>
<evidence type="ECO:0000256" key="1">
    <source>
        <dbReference type="SAM" id="Phobius"/>
    </source>
</evidence>